<comment type="caution">
    <text evidence="2">The sequence shown here is derived from an EMBL/GenBank/DDBJ whole genome shotgun (WGS) entry which is preliminary data.</text>
</comment>
<dbReference type="PROSITE" id="PS51257">
    <property type="entry name" value="PROKAR_LIPOPROTEIN"/>
    <property type="match status" value="1"/>
</dbReference>
<keyword evidence="1" id="KW-0732">Signal</keyword>
<sequence length="147" mass="15722">MAKLSATDLITISVLVTTTVLGCGVMPPGQARTRSFTVTGFKLAAPMVAYTGDGTVPFEVPGIARNKTTARRFVRRLVRQAVVDVLRQQGRSALLPDATISGILRQLSVQINYDPLVCKGATVAKTPNERIMGMRAKHHTASSSTAQ</sequence>
<dbReference type="AlphaFoldDB" id="A0AAD5M3M2"/>
<dbReference type="EMBL" id="JAHQIW010000640">
    <property type="protein sequence ID" value="KAJ1349293.1"/>
    <property type="molecule type" value="Genomic_DNA"/>
</dbReference>
<evidence type="ECO:0000313" key="3">
    <source>
        <dbReference type="Proteomes" id="UP001196413"/>
    </source>
</evidence>
<organism evidence="2 3">
    <name type="scientific">Parelaphostrongylus tenuis</name>
    <name type="common">Meningeal worm</name>
    <dbReference type="NCBI Taxonomy" id="148309"/>
    <lineage>
        <taxon>Eukaryota</taxon>
        <taxon>Metazoa</taxon>
        <taxon>Ecdysozoa</taxon>
        <taxon>Nematoda</taxon>
        <taxon>Chromadorea</taxon>
        <taxon>Rhabditida</taxon>
        <taxon>Rhabditina</taxon>
        <taxon>Rhabditomorpha</taxon>
        <taxon>Strongyloidea</taxon>
        <taxon>Metastrongylidae</taxon>
        <taxon>Parelaphostrongylus</taxon>
    </lineage>
</organism>
<feature type="chain" id="PRO_5042208238" evidence="1">
    <location>
        <begin position="23"/>
        <end position="147"/>
    </location>
</feature>
<dbReference type="Proteomes" id="UP001196413">
    <property type="component" value="Unassembled WGS sequence"/>
</dbReference>
<evidence type="ECO:0000313" key="2">
    <source>
        <dbReference type="EMBL" id="KAJ1349293.1"/>
    </source>
</evidence>
<proteinExistence type="predicted"/>
<accession>A0AAD5M3M2</accession>
<feature type="signal peptide" evidence="1">
    <location>
        <begin position="1"/>
        <end position="22"/>
    </location>
</feature>
<evidence type="ECO:0000256" key="1">
    <source>
        <dbReference type="SAM" id="SignalP"/>
    </source>
</evidence>
<keyword evidence="3" id="KW-1185">Reference proteome</keyword>
<name>A0AAD5M3M2_PARTN</name>
<protein>
    <submittedName>
        <fullName evidence="2">Uncharacterized protein</fullName>
    </submittedName>
</protein>
<gene>
    <name evidence="2" type="ORF">KIN20_004785</name>
</gene>
<reference evidence="2" key="1">
    <citation type="submission" date="2021-06" db="EMBL/GenBank/DDBJ databases">
        <title>Parelaphostrongylus tenuis whole genome reference sequence.</title>
        <authorList>
            <person name="Garwood T.J."/>
            <person name="Larsen P.A."/>
            <person name="Fountain-Jones N.M."/>
            <person name="Garbe J.R."/>
            <person name="Macchietto M.G."/>
            <person name="Kania S.A."/>
            <person name="Gerhold R.W."/>
            <person name="Richards J.E."/>
            <person name="Wolf T.M."/>
        </authorList>
    </citation>
    <scope>NUCLEOTIDE SEQUENCE</scope>
    <source>
        <strain evidence="2">MNPRO001-30</strain>
        <tissue evidence="2">Meninges</tissue>
    </source>
</reference>